<evidence type="ECO:0000256" key="6">
    <source>
        <dbReference type="PIRSR" id="PIRSR001549-1"/>
    </source>
</evidence>
<dbReference type="EC" id="6.1.1.21" evidence="2"/>
<keyword evidence="3" id="KW-0547">Nucleotide-binding</keyword>
<dbReference type="InterPro" id="IPR015807">
    <property type="entry name" value="His-tRNA-ligase"/>
</dbReference>
<dbReference type="Gene3D" id="3.30.930.10">
    <property type="entry name" value="Bira Bifunctional Protein, Domain 2"/>
    <property type="match status" value="1"/>
</dbReference>
<dbReference type="GO" id="GO:0006427">
    <property type="term" value="P:histidyl-tRNA aminoacylation"/>
    <property type="evidence" value="ECO:0007669"/>
    <property type="project" value="InterPro"/>
</dbReference>
<dbReference type="Pfam" id="PF03129">
    <property type="entry name" value="HGTP_anticodon"/>
    <property type="match status" value="1"/>
</dbReference>
<comment type="similarity">
    <text evidence="1">Belongs to the class-II aminoacyl-tRNA synthetase family.</text>
</comment>
<dbReference type="Proteomes" id="UP001150925">
    <property type="component" value="Unassembled WGS sequence"/>
</dbReference>
<evidence type="ECO:0000256" key="5">
    <source>
        <dbReference type="ARBA" id="ARBA00047639"/>
    </source>
</evidence>
<dbReference type="InterPro" id="IPR004154">
    <property type="entry name" value="Anticodon-bd"/>
</dbReference>
<dbReference type="NCBIfam" id="TIGR00442">
    <property type="entry name" value="hisS"/>
    <property type="match status" value="1"/>
</dbReference>
<dbReference type="InterPro" id="IPR006195">
    <property type="entry name" value="aa-tRNA-synth_II"/>
</dbReference>
<organism evidence="8 9">
    <name type="scientific">Dispira parvispora</name>
    <dbReference type="NCBI Taxonomy" id="1520584"/>
    <lineage>
        <taxon>Eukaryota</taxon>
        <taxon>Fungi</taxon>
        <taxon>Fungi incertae sedis</taxon>
        <taxon>Zoopagomycota</taxon>
        <taxon>Kickxellomycotina</taxon>
        <taxon>Dimargaritomycetes</taxon>
        <taxon>Dimargaritales</taxon>
        <taxon>Dimargaritaceae</taxon>
        <taxon>Dispira</taxon>
    </lineage>
</organism>
<evidence type="ECO:0000256" key="3">
    <source>
        <dbReference type="ARBA" id="ARBA00022741"/>
    </source>
</evidence>
<proteinExistence type="inferred from homology"/>
<dbReference type="InterPro" id="IPR045864">
    <property type="entry name" value="aa-tRNA-synth_II/BPL/LPL"/>
</dbReference>
<protein>
    <recommendedName>
        <fullName evidence="2">histidine--tRNA ligase</fullName>
        <ecNumber evidence="2">6.1.1.21</ecNumber>
    </recommendedName>
    <alternativeName>
        <fullName evidence="4">Histidyl-tRNA synthetase</fullName>
    </alternativeName>
</protein>
<feature type="binding site" evidence="6">
    <location>
        <position position="322"/>
    </location>
    <ligand>
        <name>L-histidine</name>
        <dbReference type="ChEBI" id="CHEBI:57595"/>
    </ligand>
</feature>
<dbReference type="InterPro" id="IPR036621">
    <property type="entry name" value="Anticodon-bd_dom_sf"/>
</dbReference>
<dbReference type="CDD" id="cd00773">
    <property type="entry name" value="HisRS-like_core"/>
    <property type="match status" value="1"/>
</dbReference>
<dbReference type="SUPFAM" id="SSF52954">
    <property type="entry name" value="Class II aaRS ABD-related"/>
    <property type="match status" value="1"/>
</dbReference>
<feature type="domain" description="Aminoacyl-transfer RNA synthetases class-II family profile" evidence="7">
    <location>
        <begin position="75"/>
        <end position="405"/>
    </location>
</feature>
<reference evidence="8" key="1">
    <citation type="submission" date="2022-07" db="EMBL/GenBank/DDBJ databases">
        <title>Phylogenomic reconstructions and comparative analyses of Kickxellomycotina fungi.</title>
        <authorList>
            <person name="Reynolds N.K."/>
            <person name="Stajich J.E."/>
            <person name="Barry K."/>
            <person name="Grigoriev I.V."/>
            <person name="Crous P."/>
            <person name="Smith M.E."/>
        </authorList>
    </citation>
    <scope>NUCLEOTIDE SEQUENCE</scope>
    <source>
        <strain evidence="8">RSA 1196</strain>
    </source>
</reference>
<dbReference type="PIRSF" id="PIRSF001549">
    <property type="entry name" value="His-tRNA_synth"/>
    <property type="match status" value="1"/>
</dbReference>
<comment type="caution">
    <text evidence="8">The sequence shown here is derived from an EMBL/GenBank/DDBJ whole genome shotgun (WGS) entry which is preliminary data.</text>
</comment>
<dbReference type="PROSITE" id="PS50862">
    <property type="entry name" value="AA_TRNA_LIGASE_II"/>
    <property type="match status" value="1"/>
</dbReference>
<evidence type="ECO:0000256" key="1">
    <source>
        <dbReference type="ARBA" id="ARBA00008226"/>
    </source>
</evidence>
<feature type="binding site" evidence="6">
    <location>
        <begin position="326"/>
        <end position="327"/>
    </location>
    <ligand>
        <name>L-histidine</name>
        <dbReference type="ChEBI" id="CHEBI:57595"/>
    </ligand>
</feature>
<evidence type="ECO:0000259" key="7">
    <source>
        <dbReference type="PROSITE" id="PS50862"/>
    </source>
</evidence>
<dbReference type="Gene3D" id="3.40.50.800">
    <property type="entry name" value="Anticodon-binding domain"/>
    <property type="match status" value="1"/>
</dbReference>
<evidence type="ECO:0000313" key="8">
    <source>
        <dbReference type="EMBL" id="KAJ1969053.1"/>
    </source>
</evidence>
<feature type="binding site" evidence="6">
    <location>
        <position position="158"/>
    </location>
    <ligand>
        <name>L-histidine</name>
        <dbReference type="ChEBI" id="CHEBI:57595"/>
    </ligand>
</feature>
<dbReference type="HAMAP" id="MF_00127">
    <property type="entry name" value="His_tRNA_synth"/>
    <property type="match status" value="1"/>
</dbReference>
<dbReference type="PANTHER" id="PTHR43707:SF1">
    <property type="entry name" value="HISTIDINE--TRNA LIGASE, MITOCHONDRIAL-RELATED"/>
    <property type="match status" value="1"/>
</dbReference>
<evidence type="ECO:0000313" key="9">
    <source>
        <dbReference type="Proteomes" id="UP001150925"/>
    </source>
</evidence>
<sequence>MRCKYSPVFSKWSRQVRPGFTQGTQRRTFSAFSYFAQSSNTPPSQSHPAQRLRGMRDYYGDQLEKINFVIDQGSRTVEAFGFQPIQTPILEPLELVKKGLGEDSDVISKELYAFPDKNGSTVVLRPEGTAGTLRAFMENNELQRVLPQRVYYHGPMFRRERPQKGRLRQFHQFGVEFIGACGYSADVEMILSGYQFLNRVLQDPNGGQDGASWFTNPLKDGPTCTLEINTLGSLAARQAYQESLKTYLEHHRDQLSTISVQRLATNPLRILDSKHPEDRQVLAQGPILYDYLTPQDRAQFDQITQCLQGMQIPYRVNPHLVRGLDYYEHTVWEFVCENHPELGKTQTTVLAGGRYDRFLHYLGASPDWVGLGWAAGVERLTAILPTDDKAPWRNKPRPVVVMLVPDRVTPGNSDSGESRASFTPNDLYQYGLQVANTLRQRWAPLSSSLTGSVTPGVIFQHPSARGPQALSKALSKALKFNAQFIVLVGTAELEQGVVTVKHIDSKKQHRCTLAEAWEMMQNAYTLE</sequence>
<evidence type="ECO:0000256" key="2">
    <source>
        <dbReference type="ARBA" id="ARBA00012815"/>
    </source>
</evidence>
<dbReference type="GO" id="GO:0004821">
    <property type="term" value="F:histidine-tRNA ligase activity"/>
    <property type="evidence" value="ECO:0007669"/>
    <property type="project" value="UniProtKB-EC"/>
</dbReference>
<dbReference type="EMBL" id="JANBPY010000100">
    <property type="protein sequence ID" value="KAJ1969053.1"/>
    <property type="molecule type" value="Genomic_DNA"/>
</dbReference>
<dbReference type="AlphaFoldDB" id="A0A9W8AZ68"/>
<dbReference type="GO" id="GO:0005524">
    <property type="term" value="F:ATP binding"/>
    <property type="evidence" value="ECO:0007669"/>
    <property type="project" value="InterPro"/>
</dbReference>
<accession>A0A9W8AZ68</accession>
<dbReference type="InterPro" id="IPR041715">
    <property type="entry name" value="HisRS-like_core"/>
</dbReference>
<dbReference type="GO" id="GO:0005737">
    <property type="term" value="C:cytoplasm"/>
    <property type="evidence" value="ECO:0007669"/>
    <property type="project" value="InterPro"/>
</dbReference>
<dbReference type="SUPFAM" id="SSF55681">
    <property type="entry name" value="Class II aaRS and biotin synthetases"/>
    <property type="match status" value="1"/>
</dbReference>
<name>A0A9W8AZ68_9FUNG</name>
<feature type="binding site" evidence="6">
    <location>
        <position position="176"/>
    </location>
    <ligand>
        <name>L-histidine</name>
        <dbReference type="ChEBI" id="CHEBI:57595"/>
    </ligand>
</feature>
<dbReference type="OrthoDB" id="1906957at2759"/>
<dbReference type="Pfam" id="PF13393">
    <property type="entry name" value="tRNA-synt_His"/>
    <property type="match status" value="1"/>
</dbReference>
<dbReference type="PANTHER" id="PTHR43707">
    <property type="entry name" value="HISTIDYL-TRNA SYNTHETASE"/>
    <property type="match status" value="1"/>
</dbReference>
<evidence type="ECO:0000256" key="4">
    <source>
        <dbReference type="ARBA" id="ARBA00030619"/>
    </source>
</evidence>
<dbReference type="InterPro" id="IPR004516">
    <property type="entry name" value="HisRS/HisZ"/>
</dbReference>
<comment type="catalytic activity">
    <reaction evidence="5">
        <text>tRNA(His) + L-histidine + ATP = L-histidyl-tRNA(His) + AMP + diphosphate + H(+)</text>
        <dbReference type="Rhea" id="RHEA:17313"/>
        <dbReference type="Rhea" id="RHEA-COMP:9665"/>
        <dbReference type="Rhea" id="RHEA-COMP:9689"/>
        <dbReference type="ChEBI" id="CHEBI:15378"/>
        <dbReference type="ChEBI" id="CHEBI:30616"/>
        <dbReference type="ChEBI" id="CHEBI:33019"/>
        <dbReference type="ChEBI" id="CHEBI:57595"/>
        <dbReference type="ChEBI" id="CHEBI:78442"/>
        <dbReference type="ChEBI" id="CHEBI:78527"/>
        <dbReference type="ChEBI" id="CHEBI:456215"/>
        <dbReference type="EC" id="6.1.1.21"/>
    </reaction>
</comment>
<gene>
    <name evidence="8" type="ORF">IWQ62_000869</name>
</gene>
<feature type="binding site" evidence="6">
    <location>
        <begin position="127"/>
        <end position="129"/>
    </location>
    <ligand>
        <name>L-histidine</name>
        <dbReference type="ChEBI" id="CHEBI:57595"/>
    </ligand>
</feature>
<keyword evidence="9" id="KW-1185">Reference proteome</keyword>
<feature type="binding site" evidence="6">
    <location>
        <position position="172"/>
    </location>
    <ligand>
        <name>L-histidine</name>
        <dbReference type="ChEBI" id="CHEBI:57595"/>
    </ligand>
</feature>